<proteinExistence type="predicted"/>
<dbReference type="InterPro" id="IPR039422">
    <property type="entry name" value="MarR/SlyA-like"/>
</dbReference>
<keyword evidence="3" id="KW-1185">Reference proteome</keyword>
<dbReference type="PANTHER" id="PTHR33164:SF57">
    <property type="entry name" value="MARR-FAMILY TRANSCRIPTIONAL REGULATOR"/>
    <property type="match status" value="1"/>
</dbReference>
<dbReference type="EMBL" id="BAAAYL010000001">
    <property type="protein sequence ID" value="GAA3378809.1"/>
    <property type="molecule type" value="Genomic_DNA"/>
</dbReference>
<comment type="caution">
    <text evidence="2">The sequence shown here is derived from an EMBL/GenBank/DDBJ whole genome shotgun (WGS) entry which is preliminary data.</text>
</comment>
<evidence type="ECO:0000313" key="2">
    <source>
        <dbReference type="EMBL" id="GAA3378809.1"/>
    </source>
</evidence>
<dbReference type="InterPro" id="IPR011991">
    <property type="entry name" value="ArsR-like_HTH"/>
</dbReference>
<dbReference type="SMART" id="SM00347">
    <property type="entry name" value="HTH_MARR"/>
    <property type="match status" value="1"/>
</dbReference>
<dbReference type="InterPro" id="IPR000835">
    <property type="entry name" value="HTH_MarR-typ"/>
</dbReference>
<dbReference type="Gene3D" id="1.10.10.10">
    <property type="entry name" value="Winged helix-like DNA-binding domain superfamily/Winged helix DNA-binding domain"/>
    <property type="match status" value="1"/>
</dbReference>
<evidence type="ECO:0000313" key="3">
    <source>
        <dbReference type="Proteomes" id="UP001499990"/>
    </source>
</evidence>
<protein>
    <submittedName>
        <fullName evidence="2">MarR family winged helix-turn-helix transcriptional regulator</fullName>
    </submittedName>
</protein>
<dbReference type="SUPFAM" id="SSF46785">
    <property type="entry name" value="Winged helix' DNA-binding domain"/>
    <property type="match status" value="1"/>
</dbReference>
<gene>
    <name evidence="2" type="ORF">GCM10020367_59830</name>
</gene>
<dbReference type="InterPro" id="IPR036388">
    <property type="entry name" value="WH-like_DNA-bd_sf"/>
</dbReference>
<feature type="domain" description="HTH marR-type" evidence="1">
    <location>
        <begin position="8"/>
        <end position="142"/>
    </location>
</feature>
<evidence type="ECO:0000259" key="1">
    <source>
        <dbReference type="PROSITE" id="PS50995"/>
    </source>
</evidence>
<dbReference type="Pfam" id="PF12802">
    <property type="entry name" value="MarR_2"/>
    <property type="match status" value="1"/>
</dbReference>
<sequence length="144" mass="16192">MDNPHTTRDEAIGIIQRELTAFSRRARSKSAEMHPELSLVAFSILDLLAQRGGCRGSELATHFRLDKSTVSRQVADLERRGLLVRETAADDHRGQTLRPSAAGLRAVSDAAERRRKAFAVRFTDWGDDELDQFARCLERYNAVP</sequence>
<reference evidence="3" key="1">
    <citation type="journal article" date="2019" name="Int. J. Syst. Evol. Microbiol.">
        <title>The Global Catalogue of Microorganisms (GCM) 10K type strain sequencing project: providing services to taxonomists for standard genome sequencing and annotation.</title>
        <authorList>
            <consortium name="The Broad Institute Genomics Platform"/>
            <consortium name="The Broad Institute Genome Sequencing Center for Infectious Disease"/>
            <person name="Wu L."/>
            <person name="Ma J."/>
        </authorList>
    </citation>
    <scope>NUCLEOTIDE SEQUENCE [LARGE SCALE GENOMIC DNA]</scope>
    <source>
        <strain evidence="3">JCM 9651</strain>
    </source>
</reference>
<organism evidence="2 3">
    <name type="scientific">Streptomyces sannanensis</name>
    <dbReference type="NCBI Taxonomy" id="285536"/>
    <lineage>
        <taxon>Bacteria</taxon>
        <taxon>Bacillati</taxon>
        <taxon>Actinomycetota</taxon>
        <taxon>Actinomycetes</taxon>
        <taxon>Kitasatosporales</taxon>
        <taxon>Streptomycetaceae</taxon>
        <taxon>Streptomyces</taxon>
    </lineage>
</organism>
<dbReference type="PROSITE" id="PS50995">
    <property type="entry name" value="HTH_MARR_2"/>
    <property type="match status" value="1"/>
</dbReference>
<dbReference type="CDD" id="cd00090">
    <property type="entry name" value="HTH_ARSR"/>
    <property type="match status" value="1"/>
</dbReference>
<accession>A0ABP6SJY2</accession>
<dbReference type="PANTHER" id="PTHR33164">
    <property type="entry name" value="TRANSCRIPTIONAL REGULATOR, MARR FAMILY"/>
    <property type="match status" value="1"/>
</dbReference>
<dbReference type="InterPro" id="IPR036390">
    <property type="entry name" value="WH_DNA-bd_sf"/>
</dbReference>
<name>A0ABP6SJY2_9ACTN</name>
<dbReference type="Proteomes" id="UP001499990">
    <property type="component" value="Unassembled WGS sequence"/>
</dbReference>